<accession>A0A8W7PRQ3</accession>
<dbReference type="Proteomes" id="UP000075882">
    <property type="component" value="Unassembled WGS sequence"/>
</dbReference>
<feature type="region of interest" description="Disordered" evidence="1">
    <location>
        <begin position="21"/>
        <end position="43"/>
    </location>
</feature>
<feature type="region of interest" description="Disordered" evidence="1">
    <location>
        <begin position="121"/>
        <end position="148"/>
    </location>
</feature>
<reference evidence="2" key="1">
    <citation type="submission" date="2022-08" db="UniProtKB">
        <authorList>
            <consortium name="EnsemblMetazoa"/>
        </authorList>
    </citation>
    <scope>IDENTIFICATION</scope>
</reference>
<feature type="compositionally biased region" description="Basic and acidic residues" evidence="1">
    <location>
        <begin position="121"/>
        <end position="134"/>
    </location>
</feature>
<proteinExistence type="predicted"/>
<organism evidence="2">
    <name type="scientific">Anopheles coluzzii</name>
    <name type="common">African malaria mosquito</name>
    <dbReference type="NCBI Taxonomy" id="1518534"/>
    <lineage>
        <taxon>Eukaryota</taxon>
        <taxon>Metazoa</taxon>
        <taxon>Ecdysozoa</taxon>
        <taxon>Arthropoda</taxon>
        <taxon>Hexapoda</taxon>
        <taxon>Insecta</taxon>
        <taxon>Pterygota</taxon>
        <taxon>Neoptera</taxon>
        <taxon>Endopterygota</taxon>
        <taxon>Diptera</taxon>
        <taxon>Nematocera</taxon>
        <taxon>Culicoidea</taxon>
        <taxon>Culicidae</taxon>
        <taxon>Anophelinae</taxon>
        <taxon>Anopheles</taxon>
    </lineage>
</organism>
<name>A0A8W7PRQ3_ANOCL</name>
<dbReference type="EnsemblMetazoa" id="ACOM036637-RA">
    <property type="protein sequence ID" value="ACOM036637-PA.1"/>
    <property type="gene ID" value="ACOM036637"/>
</dbReference>
<sequence>MIFFAPVAGLIGSPITGPLRCQPKPAPSQHAGTATAGGKDKDVHTREKIGDAGELEKPAINQHARQRVSLRKDFVPSSFPPIHRNGYTAHRYLADVVACILRHRVAYLQRVAVHQPHARIGSDFDRAGGQDRDASLPGQHPSQAHCSDFRPDRTLIKCQRNNGDYASDIEITLVGPYPRTKTSNGIGHSPDRAAREKP</sequence>
<evidence type="ECO:0000313" key="2">
    <source>
        <dbReference type="EnsemblMetazoa" id="ACOM036637-PA.1"/>
    </source>
</evidence>
<dbReference type="AlphaFoldDB" id="A0A8W7PRQ3"/>
<evidence type="ECO:0000256" key="1">
    <source>
        <dbReference type="SAM" id="MobiDB-lite"/>
    </source>
</evidence>
<protein>
    <submittedName>
        <fullName evidence="2">Uncharacterized protein</fullName>
    </submittedName>
</protein>
<feature type="region of interest" description="Disordered" evidence="1">
    <location>
        <begin position="176"/>
        <end position="198"/>
    </location>
</feature>
<feature type="compositionally biased region" description="Basic and acidic residues" evidence="1">
    <location>
        <begin position="189"/>
        <end position="198"/>
    </location>
</feature>